<dbReference type="Gene3D" id="1.10.510.10">
    <property type="entry name" value="Transferase(Phosphotransferase) domain 1"/>
    <property type="match status" value="1"/>
</dbReference>
<dbReference type="GO" id="GO:0004674">
    <property type="term" value="F:protein serine/threonine kinase activity"/>
    <property type="evidence" value="ECO:0007669"/>
    <property type="project" value="UniProtKB-EC"/>
</dbReference>
<dbReference type="Proteomes" id="UP000324639">
    <property type="component" value="Chromosome Bgt_-01"/>
</dbReference>
<feature type="compositionally biased region" description="Basic residues" evidence="4">
    <location>
        <begin position="463"/>
        <end position="479"/>
    </location>
</feature>
<evidence type="ECO:0000313" key="6">
    <source>
        <dbReference type="EMBL" id="VCU39116.1"/>
    </source>
</evidence>
<gene>
    <name evidence="6" type="ORF">BGT96224V316_LOCUS365</name>
</gene>
<accession>A0A9X9L822</accession>
<evidence type="ECO:0000256" key="1">
    <source>
        <dbReference type="ARBA" id="ARBA00012513"/>
    </source>
</evidence>
<comment type="catalytic activity">
    <reaction evidence="3">
        <text>L-seryl-[protein] + ATP = O-phospho-L-seryl-[protein] + ADP + H(+)</text>
        <dbReference type="Rhea" id="RHEA:17989"/>
        <dbReference type="Rhea" id="RHEA-COMP:9863"/>
        <dbReference type="Rhea" id="RHEA-COMP:11604"/>
        <dbReference type="ChEBI" id="CHEBI:15378"/>
        <dbReference type="ChEBI" id="CHEBI:29999"/>
        <dbReference type="ChEBI" id="CHEBI:30616"/>
        <dbReference type="ChEBI" id="CHEBI:83421"/>
        <dbReference type="ChEBI" id="CHEBI:456216"/>
        <dbReference type="EC" id="2.7.11.1"/>
    </reaction>
</comment>
<dbReference type="InterPro" id="IPR011009">
    <property type="entry name" value="Kinase-like_dom_sf"/>
</dbReference>
<evidence type="ECO:0000313" key="7">
    <source>
        <dbReference type="Proteomes" id="UP000324639"/>
    </source>
</evidence>
<proteinExistence type="predicted"/>
<feature type="compositionally biased region" description="Low complexity" evidence="4">
    <location>
        <begin position="519"/>
        <end position="530"/>
    </location>
</feature>
<feature type="compositionally biased region" description="Low complexity" evidence="4">
    <location>
        <begin position="492"/>
        <end position="501"/>
    </location>
</feature>
<feature type="domain" description="Fungal-type protein kinase" evidence="5">
    <location>
        <begin position="344"/>
        <end position="747"/>
    </location>
</feature>
<dbReference type="PANTHER" id="PTHR38248">
    <property type="entry name" value="FUNK1 6"/>
    <property type="match status" value="1"/>
</dbReference>
<reference evidence="6 7" key="1">
    <citation type="submission" date="2018-08" db="EMBL/GenBank/DDBJ databases">
        <authorList>
            <person name="Muller C M."/>
        </authorList>
    </citation>
    <scope>NUCLEOTIDE SEQUENCE [LARGE SCALE GENOMIC DNA]</scope>
</reference>
<dbReference type="Pfam" id="PF17667">
    <property type="entry name" value="Pkinase_fungal"/>
    <property type="match status" value="1"/>
</dbReference>
<feature type="region of interest" description="Disordered" evidence="4">
    <location>
        <begin position="125"/>
        <end position="144"/>
    </location>
</feature>
<keyword evidence="7" id="KW-1185">Reference proteome</keyword>
<dbReference type="AlphaFoldDB" id="A0A9X9L822"/>
<dbReference type="InterPro" id="IPR008266">
    <property type="entry name" value="Tyr_kinase_AS"/>
</dbReference>
<dbReference type="SUPFAM" id="SSF56112">
    <property type="entry name" value="Protein kinase-like (PK-like)"/>
    <property type="match status" value="1"/>
</dbReference>
<feature type="compositionally biased region" description="Polar residues" evidence="4">
    <location>
        <begin position="405"/>
        <end position="417"/>
    </location>
</feature>
<evidence type="ECO:0000256" key="4">
    <source>
        <dbReference type="SAM" id="MobiDB-lite"/>
    </source>
</evidence>
<dbReference type="PROSITE" id="PS00109">
    <property type="entry name" value="PROTEIN_KINASE_TYR"/>
    <property type="match status" value="1"/>
</dbReference>
<dbReference type="InterPro" id="IPR040976">
    <property type="entry name" value="Pkinase_fungal"/>
</dbReference>
<protein>
    <recommendedName>
        <fullName evidence="1">non-specific serine/threonine protein kinase</fullName>
        <ecNumber evidence="1">2.7.11.1</ecNumber>
    </recommendedName>
</protein>
<feature type="region of interest" description="Disordered" evidence="4">
    <location>
        <begin position="405"/>
        <end position="446"/>
    </location>
</feature>
<dbReference type="PANTHER" id="PTHR38248:SF2">
    <property type="entry name" value="FUNK1 11"/>
    <property type="match status" value="1"/>
</dbReference>
<dbReference type="EC" id="2.7.11.1" evidence="1"/>
<feature type="region of interest" description="Disordered" evidence="4">
    <location>
        <begin position="461"/>
        <end position="547"/>
    </location>
</feature>
<feature type="compositionally biased region" description="Polar residues" evidence="4">
    <location>
        <begin position="125"/>
        <end position="136"/>
    </location>
</feature>
<evidence type="ECO:0000259" key="5">
    <source>
        <dbReference type="Pfam" id="PF17667"/>
    </source>
</evidence>
<dbReference type="EMBL" id="LR026984">
    <property type="protein sequence ID" value="VCU39116.1"/>
    <property type="molecule type" value="Genomic_DNA"/>
</dbReference>
<organism evidence="6 7">
    <name type="scientific">Blumeria graminis f. sp. tritici</name>
    <dbReference type="NCBI Taxonomy" id="62690"/>
    <lineage>
        <taxon>Eukaryota</taxon>
        <taxon>Fungi</taxon>
        <taxon>Dikarya</taxon>
        <taxon>Ascomycota</taxon>
        <taxon>Pezizomycotina</taxon>
        <taxon>Leotiomycetes</taxon>
        <taxon>Erysiphales</taxon>
        <taxon>Erysiphaceae</taxon>
        <taxon>Blumeria</taxon>
    </lineage>
</organism>
<evidence type="ECO:0000256" key="3">
    <source>
        <dbReference type="ARBA" id="ARBA00048679"/>
    </source>
</evidence>
<sequence>MSTFIDDSTYFTANPLTDIISNFKILCAFYNFDISQPILDENADLKSVIAPMKNLLTSLHYYAQNNAVPSSANADMDIRLSSIQKRLALHSIQLTSFIPLINSITSNATDIEVWNEVIELVDTQEPMQSTETNLPSAKQGDARHRRCTAPYEGADQIMETLKEALRTELAGTIFENVGGFYEKYFVGTTWAGQCKEIAKRYENRLDKSTFKFPKDPTEKNVWQWIKEVQAEFIEPYKPDESGESKDNFPLRADTFHTTGPKQIKGGLAIRQIDIFIKSREKAAKAHDWRDVLVLGELTELSSAHWVDKFLQLSVYMREIFSAQPLQQFAHGFLMFGTQLQLWISWRAVGRLSEVELLMRARNVRGVATLIGSRNHVKISDLRSGLKFTEEMNRDIHPLEMKMTTAGNSLQSGSSNPDGNVELSKGVKRDSESVASGANKKLRRSERSCVLSISRQALLNASKARVRKNGKSTGSRKKPVSKTVPVPVPVPNPATTNTNAVTQDVTPETPSVPINLPAESSYSVAGGSNSSLGKRPRNAEETDVEVQTVSEPDLKRLCISRNVGDSLSEAVAKPVSNQITNDPSAPAEQAVDNAKSVPAVSNADVIMADDSTVYRNRWETVIAAKPFGRAIDEKTTPMELIYGLRDAIKAHQSLYMETKILHRDISMNNIILTDPKRNDGCHGVLIDLDLAISLTDDNCSESSKTLTGTMEFMAIGLLKEYTYPSNGKFTHTYRHDLESFFFVLISACIRFGWGKNESPHIETIRKWYKGKAVDMYTFKALAITSLGFEDTLLKAFSSKFECLKDLATTLRKILFERQKTIWIATDPRPLNLYNSILKAFDDEIDEMKCKS</sequence>
<evidence type="ECO:0000256" key="2">
    <source>
        <dbReference type="ARBA" id="ARBA00047899"/>
    </source>
</evidence>
<comment type="catalytic activity">
    <reaction evidence="2">
        <text>L-threonyl-[protein] + ATP = O-phospho-L-threonyl-[protein] + ADP + H(+)</text>
        <dbReference type="Rhea" id="RHEA:46608"/>
        <dbReference type="Rhea" id="RHEA-COMP:11060"/>
        <dbReference type="Rhea" id="RHEA-COMP:11605"/>
        <dbReference type="ChEBI" id="CHEBI:15378"/>
        <dbReference type="ChEBI" id="CHEBI:30013"/>
        <dbReference type="ChEBI" id="CHEBI:30616"/>
        <dbReference type="ChEBI" id="CHEBI:61977"/>
        <dbReference type="ChEBI" id="CHEBI:456216"/>
        <dbReference type="EC" id="2.7.11.1"/>
    </reaction>
</comment>
<name>A0A9X9L822_BLUGR</name>